<keyword evidence="9" id="KW-1185">Reference proteome</keyword>
<dbReference type="EMBL" id="BJWG01000001">
    <property type="protein sequence ID" value="GEL93376.1"/>
    <property type="molecule type" value="Genomic_DNA"/>
</dbReference>
<evidence type="ECO:0000256" key="7">
    <source>
        <dbReference type="SAM" id="MobiDB-lite"/>
    </source>
</evidence>
<name>A0A511J5V2_9CELL</name>
<evidence type="ECO:0000256" key="4">
    <source>
        <dbReference type="ARBA" id="ARBA00022989"/>
    </source>
</evidence>
<dbReference type="PANTHER" id="PTHR23427">
    <property type="entry name" value="SURFEIT LOCUS PROTEIN"/>
    <property type="match status" value="1"/>
</dbReference>
<dbReference type="CDD" id="cd06662">
    <property type="entry name" value="SURF1"/>
    <property type="match status" value="1"/>
</dbReference>
<dbReference type="Pfam" id="PF02104">
    <property type="entry name" value="SURF1"/>
    <property type="match status" value="1"/>
</dbReference>
<keyword evidence="5" id="KW-0472">Membrane</keyword>
<dbReference type="Proteomes" id="UP000321720">
    <property type="component" value="Unassembled WGS sequence"/>
</dbReference>
<keyword evidence="4" id="KW-1133">Transmembrane helix</keyword>
<dbReference type="InterPro" id="IPR002994">
    <property type="entry name" value="Surf1/Shy1"/>
</dbReference>
<comment type="similarity">
    <text evidence="2 6">Belongs to the SURF1 family.</text>
</comment>
<evidence type="ECO:0000313" key="9">
    <source>
        <dbReference type="Proteomes" id="UP000321720"/>
    </source>
</evidence>
<evidence type="ECO:0000256" key="5">
    <source>
        <dbReference type="ARBA" id="ARBA00023136"/>
    </source>
</evidence>
<comment type="caution">
    <text evidence="8">The sequence shown here is derived from an EMBL/GenBank/DDBJ whole genome shotgun (WGS) entry which is preliminary data.</text>
</comment>
<gene>
    <name evidence="8" type="ORF">CCO02nite_00340</name>
</gene>
<evidence type="ECO:0000313" key="8">
    <source>
        <dbReference type="EMBL" id="GEL93376.1"/>
    </source>
</evidence>
<evidence type="ECO:0000256" key="6">
    <source>
        <dbReference type="RuleBase" id="RU363076"/>
    </source>
</evidence>
<keyword evidence="3" id="KW-0812">Transmembrane</keyword>
<feature type="region of interest" description="Disordered" evidence="7">
    <location>
        <begin position="244"/>
        <end position="294"/>
    </location>
</feature>
<comment type="subcellular location">
    <subcellularLocation>
        <location evidence="6">Cell membrane</location>
        <topology evidence="6">Multi-pass membrane protein</topology>
    </subcellularLocation>
    <subcellularLocation>
        <location evidence="1">Membrane</location>
    </subcellularLocation>
</comment>
<dbReference type="PROSITE" id="PS50895">
    <property type="entry name" value="SURF1"/>
    <property type="match status" value="1"/>
</dbReference>
<evidence type="ECO:0000256" key="2">
    <source>
        <dbReference type="ARBA" id="ARBA00007165"/>
    </source>
</evidence>
<dbReference type="GO" id="GO:0005886">
    <property type="term" value="C:plasma membrane"/>
    <property type="evidence" value="ECO:0007669"/>
    <property type="project" value="UniProtKB-SubCell"/>
</dbReference>
<proteinExistence type="inferred from homology"/>
<organism evidence="8 9">
    <name type="scientific">Cellulomonas composti</name>
    <dbReference type="NCBI Taxonomy" id="266130"/>
    <lineage>
        <taxon>Bacteria</taxon>
        <taxon>Bacillati</taxon>
        <taxon>Actinomycetota</taxon>
        <taxon>Actinomycetes</taxon>
        <taxon>Micrococcales</taxon>
        <taxon>Cellulomonadaceae</taxon>
        <taxon>Cellulomonas</taxon>
    </lineage>
</organism>
<keyword evidence="6" id="KW-1003">Cell membrane</keyword>
<protein>
    <recommendedName>
        <fullName evidence="6">SURF1-like protein</fullName>
    </recommendedName>
</protein>
<feature type="compositionally biased region" description="Basic and acidic residues" evidence="7">
    <location>
        <begin position="253"/>
        <end position="264"/>
    </location>
</feature>
<accession>A0A511J5V2</accession>
<sequence length="294" mass="31808">MRRAVGLVVLGVVLAVTCTFLGRWQWHRHEWRDAQIAVAEANYDAEPVPFADVVAGPSDPLADDEQWLPVTLVGTYQPEATVLLRNRPVEGQAVYHVLVPFQVDGPDGALFVVDRGWVPTGEDATTTVPVPAPPTGEVTLVARLRPAESGSTRTAEGYAQSIDPAQVVASGGLDASGNAVYTGVYGQRVSEDPAPTSVPGDLPTPDLDPGSHLSYAFQWWVFALGSLIGFSWLARRELVDEREELEEASASPNRDEGEPRERSVARPRRREGRAEAEEDALIDAQLADRPGPES</sequence>
<dbReference type="PANTHER" id="PTHR23427:SF2">
    <property type="entry name" value="SURFEIT LOCUS PROTEIN 1"/>
    <property type="match status" value="1"/>
</dbReference>
<evidence type="ECO:0000256" key="1">
    <source>
        <dbReference type="ARBA" id="ARBA00004370"/>
    </source>
</evidence>
<dbReference type="AlphaFoldDB" id="A0A511J5V2"/>
<evidence type="ECO:0000256" key="3">
    <source>
        <dbReference type="ARBA" id="ARBA00022692"/>
    </source>
</evidence>
<reference evidence="8 9" key="1">
    <citation type="submission" date="2019-07" db="EMBL/GenBank/DDBJ databases">
        <title>Whole genome shotgun sequence of Cellulomonas composti NBRC 100758.</title>
        <authorList>
            <person name="Hosoyama A."/>
            <person name="Uohara A."/>
            <person name="Ohji S."/>
            <person name="Ichikawa N."/>
        </authorList>
    </citation>
    <scope>NUCLEOTIDE SEQUENCE [LARGE SCALE GENOMIC DNA]</scope>
    <source>
        <strain evidence="8 9">NBRC 100758</strain>
    </source>
</reference>
<dbReference type="InterPro" id="IPR045214">
    <property type="entry name" value="Surf1/Surf4"/>
</dbReference>